<evidence type="ECO:0000256" key="1">
    <source>
        <dbReference type="SAM" id="MobiDB-lite"/>
    </source>
</evidence>
<protein>
    <submittedName>
        <fullName evidence="2">Uncharacterized protein</fullName>
    </submittedName>
</protein>
<sequence>MTDFRLNYPLRTALLLTGAISTLFLTSCGSEPDKQGSATTTSVAKSADVGQLPVKGKVTGTTAPETAAFGMRWFNTADNRNYIYDGADWVPHDNTVDDFYKAKEQRAKSMSKTVALDTSEVCVDGDPSCTPTGAHGGHAGFDCKVCHKVGGRLSFSKTSTPTAYSANLPAPTFDAIAKTCSNVSCHGVSKGTFSYYSVPDGNGDVTLVTVTYGGTTGTGSSPPWNGTSNGSGCSACHDDPPRHGSDGSNVWHSGYHGGQGPTGARNQCQFCHPDATSPGNGIGDTIIDPSLHVNGVANVRATFTSSCFGCH</sequence>
<evidence type="ECO:0000313" key="3">
    <source>
        <dbReference type="Proteomes" id="UP000587586"/>
    </source>
</evidence>
<gene>
    <name evidence="2" type="ORF">GMLC_32770</name>
</gene>
<organism evidence="2 3">
    <name type="scientific">Geomonas limicola</name>
    <dbReference type="NCBI Taxonomy" id="2740186"/>
    <lineage>
        <taxon>Bacteria</taxon>
        <taxon>Pseudomonadati</taxon>
        <taxon>Thermodesulfobacteriota</taxon>
        <taxon>Desulfuromonadia</taxon>
        <taxon>Geobacterales</taxon>
        <taxon>Geobacteraceae</taxon>
        <taxon>Geomonas</taxon>
    </lineage>
</organism>
<dbReference type="InterPro" id="IPR036280">
    <property type="entry name" value="Multihaem_cyt_sf"/>
</dbReference>
<reference evidence="3" key="1">
    <citation type="submission" date="2020-06" db="EMBL/GenBank/DDBJ databases">
        <title>Draft genomic sequecing of Geomonas sp. Red745.</title>
        <authorList>
            <person name="Itoh H."/>
            <person name="Xu Z.X."/>
            <person name="Ushijima N."/>
            <person name="Masuda Y."/>
            <person name="Shiratori Y."/>
            <person name="Senoo K."/>
        </authorList>
    </citation>
    <scope>NUCLEOTIDE SEQUENCE [LARGE SCALE GENOMIC DNA]</scope>
    <source>
        <strain evidence="3">Red745</strain>
    </source>
</reference>
<dbReference type="AlphaFoldDB" id="A0A6V8NAR4"/>
<feature type="region of interest" description="Disordered" evidence="1">
    <location>
        <begin position="231"/>
        <end position="260"/>
    </location>
</feature>
<proteinExistence type="predicted"/>
<accession>A0A6V8NAR4</accession>
<feature type="compositionally biased region" description="Basic and acidic residues" evidence="1">
    <location>
        <begin position="236"/>
        <end position="245"/>
    </location>
</feature>
<dbReference type="RefSeq" id="WP_183362269.1">
    <property type="nucleotide sequence ID" value="NZ_BLXZ01000006.1"/>
</dbReference>
<dbReference type="EMBL" id="BLXZ01000006">
    <property type="protein sequence ID" value="GFO69698.1"/>
    <property type="molecule type" value="Genomic_DNA"/>
</dbReference>
<keyword evidence="3" id="KW-1185">Reference proteome</keyword>
<dbReference type="Proteomes" id="UP000587586">
    <property type="component" value="Unassembled WGS sequence"/>
</dbReference>
<dbReference type="PROSITE" id="PS51257">
    <property type="entry name" value="PROKAR_LIPOPROTEIN"/>
    <property type="match status" value="1"/>
</dbReference>
<evidence type="ECO:0000313" key="2">
    <source>
        <dbReference type="EMBL" id="GFO69698.1"/>
    </source>
</evidence>
<name>A0A6V8NAR4_9BACT</name>
<comment type="caution">
    <text evidence="2">The sequence shown here is derived from an EMBL/GenBank/DDBJ whole genome shotgun (WGS) entry which is preliminary data.</text>
</comment>
<dbReference type="SUPFAM" id="SSF48695">
    <property type="entry name" value="Multiheme cytochromes"/>
    <property type="match status" value="1"/>
</dbReference>